<evidence type="ECO:0000256" key="1">
    <source>
        <dbReference type="SAM" id="MobiDB-lite"/>
    </source>
</evidence>
<proteinExistence type="predicted"/>
<feature type="region of interest" description="Disordered" evidence="1">
    <location>
        <begin position="448"/>
        <end position="467"/>
    </location>
</feature>
<evidence type="ECO:0000313" key="3">
    <source>
        <dbReference type="EMBL" id="PPQ97524.1"/>
    </source>
</evidence>
<accession>A0A409Y397</accession>
<comment type="caution">
    <text evidence="3">The sequence shown here is derived from an EMBL/GenBank/DDBJ whole genome shotgun (WGS) entry which is preliminary data.</text>
</comment>
<feature type="region of interest" description="Disordered" evidence="1">
    <location>
        <begin position="881"/>
        <end position="930"/>
    </location>
</feature>
<feature type="region of interest" description="Disordered" evidence="1">
    <location>
        <begin position="646"/>
        <end position="671"/>
    </location>
</feature>
<feature type="compositionally biased region" description="Polar residues" evidence="1">
    <location>
        <begin position="312"/>
        <end position="327"/>
    </location>
</feature>
<feature type="compositionally biased region" description="Acidic residues" evidence="1">
    <location>
        <begin position="1163"/>
        <end position="1173"/>
    </location>
</feature>
<name>A0A409Y397_9AGAR</name>
<evidence type="ECO:0000313" key="4">
    <source>
        <dbReference type="Proteomes" id="UP000284706"/>
    </source>
</evidence>
<feature type="compositionally biased region" description="Polar residues" evidence="1">
    <location>
        <begin position="1242"/>
        <end position="1251"/>
    </location>
</feature>
<feature type="region of interest" description="Disordered" evidence="1">
    <location>
        <begin position="726"/>
        <end position="746"/>
    </location>
</feature>
<feature type="compositionally biased region" description="Acidic residues" evidence="1">
    <location>
        <begin position="1269"/>
        <end position="1279"/>
    </location>
</feature>
<feature type="region of interest" description="Disordered" evidence="1">
    <location>
        <begin position="211"/>
        <end position="245"/>
    </location>
</feature>
<reference evidence="3 4" key="1">
    <citation type="journal article" date="2018" name="Evol. Lett.">
        <title>Horizontal gene cluster transfer increased hallucinogenic mushroom diversity.</title>
        <authorList>
            <person name="Reynolds H.T."/>
            <person name="Vijayakumar V."/>
            <person name="Gluck-Thaler E."/>
            <person name="Korotkin H.B."/>
            <person name="Matheny P.B."/>
            <person name="Slot J.C."/>
        </authorList>
    </citation>
    <scope>NUCLEOTIDE SEQUENCE [LARGE SCALE GENOMIC DNA]</scope>
    <source>
        <strain evidence="3 4">SRW20</strain>
    </source>
</reference>
<feature type="compositionally biased region" description="Polar residues" evidence="1">
    <location>
        <begin position="1123"/>
        <end position="1132"/>
    </location>
</feature>
<feature type="compositionally biased region" description="Low complexity" evidence="1">
    <location>
        <begin position="528"/>
        <end position="538"/>
    </location>
</feature>
<feature type="region of interest" description="Disordered" evidence="1">
    <location>
        <begin position="257"/>
        <end position="327"/>
    </location>
</feature>
<dbReference type="Proteomes" id="UP000284706">
    <property type="component" value="Unassembled WGS sequence"/>
</dbReference>
<feature type="compositionally biased region" description="Basic and acidic residues" evidence="1">
    <location>
        <begin position="660"/>
        <end position="670"/>
    </location>
</feature>
<feature type="compositionally biased region" description="Polar residues" evidence="1">
    <location>
        <begin position="224"/>
        <end position="240"/>
    </location>
</feature>
<dbReference type="InParanoid" id="A0A409Y397"/>
<feature type="signal peptide" evidence="2">
    <location>
        <begin position="1"/>
        <end position="19"/>
    </location>
</feature>
<feature type="chain" id="PRO_5019447354" evidence="2">
    <location>
        <begin position="20"/>
        <end position="1403"/>
    </location>
</feature>
<feature type="region of interest" description="Disordered" evidence="1">
    <location>
        <begin position="1016"/>
        <end position="1321"/>
    </location>
</feature>
<feature type="region of interest" description="Disordered" evidence="1">
    <location>
        <begin position="38"/>
        <end position="95"/>
    </location>
</feature>
<feature type="compositionally biased region" description="Polar residues" evidence="1">
    <location>
        <begin position="257"/>
        <end position="267"/>
    </location>
</feature>
<feature type="compositionally biased region" description="Polar residues" evidence="1">
    <location>
        <begin position="82"/>
        <end position="95"/>
    </location>
</feature>
<feature type="compositionally biased region" description="Basic and acidic residues" evidence="1">
    <location>
        <begin position="1205"/>
        <end position="1216"/>
    </location>
</feature>
<feature type="region of interest" description="Disordered" evidence="1">
    <location>
        <begin position="117"/>
        <end position="163"/>
    </location>
</feature>
<keyword evidence="2" id="KW-0732">Signal</keyword>
<keyword evidence="4" id="KW-1185">Reference proteome</keyword>
<dbReference type="EMBL" id="NHYE01001231">
    <property type="protein sequence ID" value="PPQ97524.1"/>
    <property type="molecule type" value="Genomic_DNA"/>
</dbReference>
<gene>
    <name evidence="3" type="ORF">CVT26_006527</name>
</gene>
<protein>
    <submittedName>
        <fullName evidence="3">Uncharacterized protein</fullName>
    </submittedName>
</protein>
<feature type="region of interest" description="Disordered" evidence="1">
    <location>
        <begin position="528"/>
        <end position="548"/>
    </location>
</feature>
<evidence type="ECO:0000256" key="2">
    <source>
        <dbReference type="SAM" id="SignalP"/>
    </source>
</evidence>
<sequence length="1403" mass="149018">MVVLAVIVLCISTIVSIISSPTLPIFDRSAPISISMSSATQSEPAATNLPREIKPLPSRAFRASGPNDNSALGPPLSLPAYSPTTGLDSGNTVASPDSGNFFNDYDITADGSTLEAAEPLPATGSSFGADASSGHSAPSASSRLRRKGKNSSSRGRSAHVSTPCYGKVLPEVGRAFPTSWASLEEPGLVPFMHDFDNLDDKDEPALFGGQWSTTDMRVADRSSPLLNTTTGPPNSLNPSTAPALDEANTNANTEQLTANTAGSSQSSPDRKGKGKAKEIAPIDAGDLNQQTSSDEKGKGKAKEIVPLEPMSDGQSNFITSTSAPPQQDENVNYYLDNSTNTAFYPVASSSRLPESSWPSYDFIFSSDNSLSGALQDEANPALPFAMNISYVRTGSNSTIDMPASSSSWDPAGQNLNAQECLESYLTPASEYSSPGGFVQGSSSTAASLVSSGETNSSGSWTNLDSQDHMSSVSMNTMEASPLPNVNETNTQSEGNSMICSGISFAEFSAMVSEVCQRLLASGAGDNLNTATSTANSPPTADPLNIDDDDDDMELVSTIYDATSLFSAYIDTSPAAPPPLGQNEVEIGHKAMDPEAPGSDRIVQDAVEPSAIIDDRSFAASLPCIRDEAGAMYSVAIPSGHIVTRDVEPSANFPGSTDMDTNDRHTEESSAAHDTLMASASSGSSNQTSPIVEDETSFLPPMTLSEQQPSEHPVFMAIDQATRDIQAEGTSAAGSEVVTSGPSGPSNPMLEIEKGETMSKHLSNVPPVSILQNNGRTHLRQVARVVDPYLGLDVDMSVAVQIQQRSEAFDLSPSGALMASALGNRYTVDQEETTIPKTLENIVPSFSFSLDFNFDVMVYMFGMLSLQPCSWAHHASQDHLRRSGKRKRCSLTGSKQPVKLGNRTPGRQSRKGRKRRNTLSPHPHGPTETTSITVDVTKAQDTSAMDLNHGKESSDDLLLLAQQISSQDAQAECSQELSDSADLSESGTLEQPLPVYVEEAASSLESHSLVLGEPRLETSAGRHSNSQPPDSGREPEPDGGSHAAASPNVMEPPSPLESNAALSHVPARGEGPTAILDETAAVETEAPSYEKKVLRPRRSPSPTLPRFLKPYSRPAGSRRPSHVDIQSTESFANVIQPEAPRWQVIDNPPTSPSPSLTATHVEEPAVDEASEPQVEESGSAIEANSDSVPQEGPVKQTCDADSAPEPSHEVPEQRSEGSDVPAAVLQSSERESVMEATDAAESSELSLGQAQGPQVEERDATVGGVVELKEDADVEADDSDLAAQVLEQPQPEAPEPQSEEARAVVDDTSTPPDMQVRKSEKIQRWHPARVNYQARGAYRRHLLEASQPEPESLHEFDAECNTPYDDLVAATAEVHFEPVSECSQPCEEPLEMPGAYPGCPHHIV</sequence>
<feature type="compositionally biased region" description="Polar residues" evidence="1">
    <location>
        <begin position="727"/>
        <end position="745"/>
    </location>
</feature>
<feature type="compositionally biased region" description="Low complexity" evidence="1">
    <location>
        <begin position="129"/>
        <end position="142"/>
    </location>
</feature>
<organism evidence="3 4">
    <name type="scientific">Gymnopilus dilepis</name>
    <dbReference type="NCBI Taxonomy" id="231916"/>
    <lineage>
        <taxon>Eukaryota</taxon>
        <taxon>Fungi</taxon>
        <taxon>Dikarya</taxon>
        <taxon>Basidiomycota</taxon>
        <taxon>Agaricomycotina</taxon>
        <taxon>Agaricomycetes</taxon>
        <taxon>Agaricomycetidae</taxon>
        <taxon>Agaricales</taxon>
        <taxon>Agaricineae</taxon>
        <taxon>Hymenogastraceae</taxon>
        <taxon>Gymnopilus</taxon>
    </lineage>
</organism>
<feature type="compositionally biased region" description="Basic and acidic residues" evidence="1">
    <location>
        <begin position="268"/>
        <end position="280"/>
    </location>
</feature>
<feature type="compositionally biased region" description="Polar residues" evidence="1">
    <location>
        <begin position="452"/>
        <end position="467"/>
    </location>
</feature>
<feature type="compositionally biased region" description="Basic and acidic residues" evidence="1">
    <location>
        <begin position="293"/>
        <end position="305"/>
    </location>
</feature>
<feature type="compositionally biased region" description="Basic residues" evidence="1">
    <location>
        <begin position="907"/>
        <end position="916"/>
    </location>
</feature>